<evidence type="ECO:0000313" key="4">
    <source>
        <dbReference type="EMBL" id="CAG5095407.1"/>
    </source>
</evidence>
<evidence type="ECO:0000313" key="5">
    <source>
        <dbReference type="Proteomes" id="UP001158576"/>
    </source>
</evidence>
<sequence>MKCGDLGLPNPGSQEWLTWDFRNPASRILQPWTSTIQENQTSKISVEHTPRRATIFTEGGLWKNGITKHKEELFDERNLDIQSKAASLPRTSMLVSPSPTKAQKAAIEKRLTSIDNLVDQFRRGSPFSSKTKSSQSNELSASSEKLPGSIEDLEPAQNLIHITQQEQNEKQKEEENINYKIRKLDEEISIQKSNAKNYEKQKQKINDNIQKLDRRKQKLEGKLKTHSCSESDLRQIVRSADSIRNNDMNSNSTDTIMRDEHSEPGPMTVNFLPSKKSSSQSLISMETRSLEESENGEIKASNEILTELKLQKELYESGLKMINTAIADFETKKSELDGEIRNLHSEVFKSQKIIEQTEFDNAERLKQIMNEIHDDSDLQKMEHSRLQNDLDQCNYRSNERNNDLIERLEKMQDRIEALEIKQRKVETSNQRPILPGPLEKALELLMPIFAFFLFYYNRLVRGDKDSSFWLFGLSGVAISVIVLRYLTQRASTLTD</sequence>
<feature type="region of interest" description="Disordered" evidence="2">
    <location>
        <begin position="122"/>
        <end position="146"/>
    </location>
</feature>
<feature type="compositionally biased region" description="Low complexity" evidence="2">
    <location>
        <begin position="125"/>
        <end position="143"/>
    </location>
</feature>
<reference evidence="4 5" key="1">
    <citation type="submission" date="2021-04" db="EMBL/GenBank/DDBJ databases">
        <authorList>
            <person name="Bliznina A."/>
        </authorList>
    </citation>
    <scope>NUCLEOTIDE SEQUENCE [LARGE SCALE GENOMIC DNA]</scope>
</reference>
<accession>A0ABN7SDW3</accession>
<evidence type="ECO:0000256" key="2">
    <source>
        <dbReference type="SAM" id="MobiDB-lite"/>
    </source>
</evidence>
<organism evidence="4 5">
    <name type="scientific">Oikopleura dioica</name>
    <name type="common">Tunicate</name>
    <dbReference type="NCBI Taxonomy" id="34765"/>
    <lineage>
        <taxon>Eukaryota</taxon>
        <taxon>Metazoa</taxon>
        <taxon>Chordata</taxon>
        <taxon>Tunicata</taxon>
        <taxon>Appendicularia</taxon>
        <taxon>Copelata</taxon>
        <taxon>Oikopleuridae</taxon>
        <taxon>Oikopleura</taxon>
    </lineage>
</organism>
<dbReference type="EMBL" id="OU015569">
    <property type="protein sequence ID" value="CAG5095407.1"/>
    <property type="molecule type" value="Genomic_DNA"/>
</dbReference>
<keyword evidence="1" id="KW-0175">Coiled coil</keyword>
<feature type="region of interest" description="Disordered" evidence="2">
    <location>
        <begin position="244"/>
        <end position="280"/>
    </location>
</feature>
<gene>
    <name evidence="4" type="ORF">OKIOD_LOCUS5732</name>
</gene>
<keyword evidence="5" id="KW-1185">Reference proteome</keyword>
<evidence type="ECO:0000256" key="3">
    <source>
        <dbReference type="SAM" id="Phobius"/>
    </source>
</evidence>
<feature type="transmembrane region" description="Helical" evidence="3">
    <location>
        <begin position="438"/>
        <end position="456"/>
    </location>
</feature>
<protein>
    <submittedName>
        <fullName evidence="4">Oidioi.mRNA.OKI2018_I69.XSR.g14174.t3.cds</fullName>
    </submittedName>
</protein>
<keyword evidence="3" id="KW-0812">Transmembrane</keyword>
<keyword evidence="3" id="KW-1133">Transmembrane helix</keyword>
<feature type="coiled-coil region" evidence="1">
    <location>
        <begin position="156"/>
        <end position="229"/>
    </location>
</feature>
<name>A0ABN7SDW3_OIKDI</name>
<keyword evidence="3" id="KW-0472">Membrane</keyword>
<evidence type="ECO:0000256" key="1">
    <source>
        <dbReference type="SAM" id="Coils"/>
    </source>
</evidence>
<feature type="transmembrane region" description="Helical" evidence="3">
    <location>
        <begin position="468"/>
        <end position="486"/>
    </location>
</feature>
<dbReference type="Proteomes" id="UP001158576">
    <property type="component" value="Chromosome XSR"/>
</dbReference>
<feature type="coiled-coil region" evidence="1">
    <location>
        <begin position="401"/>
        <end position="428"/>
    </location>
</feature>
<proteinExistence type="predicted"/>
<feature type="compositionally biased region" description="Polar residues" evidence="2">
    <location>
        <begin position="244"/>
        <end position="255"/>
    </location>
</feature>